<dbReference type="AlphaFoldDB" id="A0A2V3WG65"/>
<evidence type="ECO:0000259" key="2">
    <source>
        <dbReference type="PROSITE" id="PS51371"/>
    </source>
</evidence>
<dbReference type="Pfam" id="PF00571">
    <property type="entry name" value="CBS"/>
    <property type="match status" value="1"/>
</dbReference>
<proteinExistence type="predicted"/>
<dbReference type="InterPro" id="IPR000644">
    <property type="entry name" value="CBS_dom"/>
</dbReference>
<name>A0A2V3WG65_9BACI</name>
<dbReference type="Gene3D" id="3.10.580.10">
    <property type="entry name" value="CBS-domain"/>
    <property type="match status" value="1"/>
</dbReference>
<dbReference type="Proteomes" id="UP000247922">
    <property type="component" value="Unassembled WGS sequence"/>
</dbReference>
<keyword evidence="1" id="KW-0129">CBS domain</keyword>
<reference evidence="3 4" key="1">
    <citation type="submission" date="2018-05" db="EMBL/GenBank/DDBJ databases">
        <title>Genomic Encyclopedia of Type Strains, Phase IV (KMG-IV): sequencing the most valuable type-strain genomes for metagenomic binning, comparative biology and taxonomic classification.</title>
        <authorList>
            <person name="Goeker M."/>
        </authorList>
    </citation>
    <scope>NUCLEOTIDE SEQUENCE [LARGE SCALE GENOMIC DNA]</scope>
    <source>
        <strain evidence="3 4">DSM 22440</strain>
    </source>
</reference>
<evidence type="ECO:0000256" key="1">
    <source>
        <dbReference type="PROSITE-ProRule" id="PRU00703"/>
    </source>
</evidence>
<organism evidence="3 4">
    <name type="scientific">Streptohalobacillus salinus</name>
    <dbReference type="NCBI Taxonomy" id="621096"/>
    <lineage>
        <taxon>Bacteria</taxon>
        <taxon>Bacillati</taxon>
        <taxon>Bacillota</taxon>
        <taxon>Bacilli</taxon>
        <taxon>Bacillales</taxon>
        <taxon>Bacillaceae</taxon>
        <taxon>Streptohalobacillus</taxon>
    </lineage>
</organism>
<evidence type="ECO:0000313" key="3">
    <source>
        <dbReference type="EMBL" id="PXW92719.1"/>
    </source>
</evidence>
<accession>A0A2V3WG65</accession>
<dbReference type="RefSeq" id="WP_110250590.1">
    <property type="nucleotide sequence ID" value="NZ_QJJR01000002.1"/>
</dbReference>
<sequence length="233" mass="27287">MRNDERFIVAFNKIEKFFDQQLNDSRYVPFYRAVQRLRKTNAVINRYHNDLLEFSELRNAIVHERTDHHYTIADPHDDIVASIEKIANELTAPKSVMKLFAKTLRTVQADLSVKEVLTIIKETEFSQFPVYRSKQFLGLLTDKAILHWIAHHMNGDVEVLLGTKVIKLIDDDAIYDTNYRFIEREMSIYQAEDIFINAIKKHKRLDALLITETGEPHERLLGMITPNDLIHIP</sequence>
<gene>
    <name evidence="3" type="ORF">DES38_102303</name>
</gene>
<dbReference type="PROSITE" id="PS51371">
    <property type="entry name" value="CBS"/>
    <property type="match status" value="1"/>
</dbReference>
<dbReference type="InterPro" id="IPR046342">
    <property type="entry name" value="CBS_dom_sf"/>
</dbReference>
<evidence type="ECO:0000313" key="4">
    <source>
        <dbReference type="Proteomes" id="UP000247922"/>
    </source>
</evidence>
<keyword evidence="4" id="KW-1185">Reference proteome</keyword>
<comment type="caution">
    <text evidence="3">The sequence shown here is derived from an EMBL/GenBank/DDBJ whole genome shotgun (WGS) entry which is preliminary data.</text>
</comment>
<dbReference type="OrthoDB" id="49104at2"/>
<feature type="domain" description="CBS" evidence="2">
    <location>
        <begin position="100"/>
        <end position="157"/>
    </location>
</feature>
<dbReference type="SUPFAM" id="SSF54631">
    <property type="entry name" value="CBS-domain pair"/>
    <property type="match status" value="1"/>
</dbReference>
<dbReference type="EMBL" id="QJJR01000002">
    <property type="protein sequence ID" value="PXW92719.1"/>
    <property type="molecule type" value="Genomic_DNA"/>
</dbReference>
<protein>
    <submittedName>
        <fullName evidence="3">CBS domain protein</fullName>
    </submittedName>
</protein>